<dbReference type="EMBL" id="MLAK01000384">
    <property type="protein sequence ID" value="OHT14368.1"/>
    <property type="molecule type" value="Genomic_DNA"/>
</dbReference>
<dbReference type="AlphaFoldDB" id="A0A1J4KTY0"/>
<name>A0A1J4KTY0_9EUKA</name>
<keyword evidence="1" id="KW-0732">Signal</keyword>
<accession>A0A1J4KTY0</accession>
<evidence type="ECO:0000313" key="3">
    <source>
        <dbReference type="Proteomes" id="UP000179807"/>
    </source>
</evidence>
<feature type="chain" id="PRO_5012430268" description="DnaK protein" evidence="1">
    <location>
        <begin position="17"/>
        <end position="615"/>
    </location>
</feature>
<organism evidence="2 3">
    <name type="scientific">Tritrichomonas foetus</name>
    <dbReference type="NCBI Taxonomy" id="1144522"/>
    <lineage>
        <taxon>Eukaryota</taxon>
        <taxon>Metamonada</taxon>
        <taxon>Parabasalia</taxon>
        <taxon>Tritrichomonadida</taxon>
        <taxon>Tritrichomonadidae</taxon>
        <taxon>Tritrichomonas</taxon>
    </lineage>
</organism>
<gene>
    <name evidence="2" type="ORF">TRFO_15289</name>
</gene>
<dbReference type="GeneID" id="94833006"/>
<evidence type="ECO:0000256" key="1">
    <source>
        <dbReference type="SAM" id="SignalP"/>
    </source>
</evidence>
<evidence type="ECO:0008006" key="4">
    <source>
        <dbReference type="Google" id="ProtNLM"/>
    </source>
</evidence>
<dbReference type="Gene3D" id="3.90.640.10">
    <property type="entry name" value="Actin, Chain A, domain 4"/>
    <property type="match status" value="1"/>
</dbReference>
<dbReference type="VEuPathDB" id="TrichDB:TRFO_15289"/>
<evidence type="ECO:0000313" key="2">
    <source>
        <dbReference type="EMBL" id="OHT14368.1"/>
    </source>
</evidence>
<protein>
    <recommendedName>
        <fullName evidence="4">DnaK protein</fullName>
    </recommendedName>
</protein>
<comment type="caution">
    <text evidence="2">The sequence shown here is derived from an EMBL/GenBank/DDBJ whole genome shotgun (WGS) entry which is preliminary data.</text>
</comment>
<feature type="signal peptide" evidence="1">
    <location>
        <begin position="1"/>
        <end position="16"/>
    </location>
</feature>
<dbReference type="RefSeq" id="XP_068367504.1">
    <property type="nucleotide sequence ID" value="XM_068498302.1"/>
</dbReference>
<keyword evidence="3" id="KW-1185">Reference proteome</keyword>
<dbReference type="Gene3D" id="3.30.420.40">
    <property type="match status" value="2"/>
</dbReference>
<dbReference type="Proteomes" id="UP000179807">
    <property type="component" value="Unassembled WGS sequence"/>
</dbReference>
<proteinExistence type="predicted"/>
<sequence length="615" mass="68701">MLFLFSIFCASEVFLGIDFGAKYLKLATTDLDGSNYKITKLGTHDIHPGCISIKTPRNSVDPLTPQTSGQASIVTGHKALPMVHRIPKSGSEFLLNSVVRDTPEYRTATVLNQTTLLNLYFFDIIKQIPDPAPKGLAITFPTFFTPEMRRKILEPLSHLHIPVKHHFDTLTAISILYANNYLEKYKKQNRTVLFIDFGASYVETHLVNFSWDGHATYADCSVTLWSDKCSGNAFARALAKSIRLPLSQADRMLKNSEDAYFAPDAIQDLRNLLNETLEIGGEIDEVQLLGGGSTYRFVQTVVRQTVTGKFRSNSTKDANSEKTGNNEGYNEKKVFTVDTGGADPNDSPMATGGQVVNATNSTAALPIYKDFDPLYSIVKGTLEAVLMIEGRLKKPHTYIGKRPVASYYVRVGEQREKYCQRHFTCKPTHFTGHGAEFIQIETDPRHLPVGSPTIVNQYRLLNISTLFPAAEGGEGQTEGQENDQGNGIVQLDAPDPIVARVNWCNATVCAPIAFHQYYESNEDYSIYYLMSGRIGEQKIREDIIVKVGRALDRMRALIYPGGSSSMRIDYKVREKYDKYAQEFGDGTFMAGTLNEIEKKVKDIKSLCISLGFRYD</sequence>
<reference evidence="2" key="1">
    <citation type="submission" date="2016-10" db="EMBL/GenBank/DDBJ databases">
        <authorList>
            <person name="Benchimol M."/>
            <person name="Almeida L.G."/>
            <person name="Vasconcelos A.T."/>
            <person name="Perreira-Neves A."/>
            <person name="Rosa I.A."/>
            <person name="Tasca T."/>
            <person name="Bogo M.R."/>
            <person name="de Souza W."/>
        </authorList>
    </citation>
    <scope>NUCLEOTIDE SEQUENCE [LARGE SCALE GENOMIC DNA]</scope>
    <source>
        <strain evidence="2">K</strain>
    </source>
</reference>